<evidence type="ECO:0000256" key="1">
    <source>
        <dbReference type="ARBA" id="ARBA00022964"/>
    </source>
</evidence>
<evidence type="ECO:0000256" key="2">
    <source>
        <dbReference type="ARBA" id="ARBA00023002"/>
    </source>
</evidence>
<dbReference type="PANTHER" id="PTHR41517:SF1">
    <property type="entry name" value="CUPIN"/>
    <property type="match status" value="1"/>
</dbReference>
<dbReference type="PANTHER" id="PTHR41517">
    <property type="entry name" value="1,2-DIOXYGENASE PROTEIN-RELATED"/>
    <property type="match status" value="1"/>
</dbReference>
<accession>A0ABW3H9M9</accession>
<comment type="caution">
    <text evidence="4">The sequence shown here is derived from an EMBL/GenBank/DDBJ whole genome shotgun (WGS) entry which is preliminary data.</text>
</comment>
<protein>
    <submittedName>
        <fullName evidence="4">Cupin domain-containing protein</fullName>
    </submittedName>
</protein>
<dbReference type="RefSeq" id="WP_264944797.1">
    <property type="nucleotide sequence ID" value="NZ_JAPDRA010000006.1"/>
</dbReference>
<gene>
    <name evidence="4" type="ORF">ACFQ1E_13755</name>
</gene>
<proteinExistence type="predicted"/>
<sequence length="379" mass="42252">MSDNPSILDERDLQLGRSHVTDTPELEAFYDQLAGHNAGAFWKRANAIEPWEPDSRYKPTLWRWAEMRALCLRAIALVRPEEAGRRVVTLLNDSPAGRENVAVCGWLFSGMQAMKPGEITPAHKHTASAHRFIMEGRGAYTVVDGHHITLGANDYVLTPNGCWHDHGVAPDGEVSIWQDGLDIPLMNCLEANFYAVYDQPAQTPAFPSNDLPLSYGGASVRPEGIGGWDKPYSPVMVYRWEATRDALHRLAQVSDGSPFDGHMVRYSNPLTGGWAMQTMGANMQMLRPGLHTRAHRHTGNVVYNVAGGRGYSVIGGRRFDWQEHDIFCVPAWTWHEHVNLDPENPAYLFSFNDFPVMEALGVRIEEPFAENGGHQPVTA</sequence>
<name>A0ABW3H9M9_9SPHN</name>
<feature type="domain" description="Cupin type-2" evidence="3">
    <location>
        <begin position="111"/>
        <end position="173"/>
    </location>
</feature>
<dbReference type="Pfam" id="PF07883">
    <property type="entry name" value="Cupin_2"/>
    <property type="match status" value="2"/>
</dbReference>
<dbReference type="InterPro" id="IPR011051">
    <property type="entry name" value="RmlC_Cupin_sf"/>
</dbReference>
<keyword evidence="5" id="KW-1185">Reference proteome</keyword>
<evidence type="ECO:0000259" key="3">
    <source>
        <dbReference type="Pfam" id="PF07883"/>
    </source>
</evidence>
<dbReference type="Gene3D" id="2.60.120.10">
    <property type="entry name" value="Jelly Rolls"/>
    <property type="match status" value="1"/>
</dbReference>
<keyword evidence="2" id="KW-0560">Oxidoreductase</keyword>
<dbReference type="CDD" id="cd02216">
    <property type="entry name" value="cupin_GDO-like_N"/>
    <property type="match status" value="1"/>
</dbReference>
<evidence type="ECO:0000313" key="5">
    <source>
        <dbReference type="Proteomes" id="UP001596977"/>
    </source>
</evidence>
<dbReference type="Proteomes" id="UP001596977">
    <property type="component" value="Unassembled WGS sequence"/>
</dbReference>
<dbReference type="InterPro" id="IPR047183">
    <property type="entry name" value="GDO-like"/>
</dbReference>
<evidence type="ECO:0000313" key="4">
    <source>
        <dbReference type="EMBL" id="MFD0947410.1"/>
    </source>
</evidence>
<dbReference type="SUPFAM" id="SSF51182">
    <property type="entry name" value="RmlC-like cupins"/>
    <property type="match status" value="1"/>
</dbReference>
<dbReference type="CDD" id="cd06992">
    <property type="entry name" value="cupin_GDO-like_C"/>
    <property type="match status" value="1"/>
</dbReference>
<dbReference type="EMBL" id="JBHTJG010000006">
    <property type="protein sequence ID" value="MFD0947410.1"/>
    <property type="molecule type" value="Genomic_DNA"/>
</dbReference>
<reference evidence="5" key="1">
    <citation type="journal article" date="2019" name="Int. J. Syst. Evol. Microbiol.">
        <title>The Global Catalogue of Microorganisms (GCM) 10K type strain sequencing project: providing services to taxonomists for standard genome sequencing and annotation.</title>
        <authorList>
            <consortium name="The Broad Institute Genomics Platform"/>
            <consortium name="The Broad Institute Genome Sequencing Center for Infectious Disease"/>
            <person name="Wu L."/>
            <person name="Ma J."/>
        </authorList>
    </citation>
    <scope>NUCLEOTIDE SEQUENCE [LARGE SCALE GENOMIC DNA]</scope>
    <source>
        <strain evidence="5">CCUG 62982</strain>
    </source>
</reference>
<keyword evidence="1" id="KW-0223">Dioxygenase</keyword>
<feature type="domain" description="Cupin type-2" evidence="3">
    <location>
        <begin position="283"/>
        <end position="349"/>
    </location>
</feature>
<dbReference type="InterPro" id="IPR013096">
    <property type="entry name" value="Cupin_2"/>
</dbReference>
<organism evidence="4 5">
    <name type="scientific">Sphingomonas canadensis</name>
    <dbReference type="NCBI Taxonomy" id="1219257"/>
    <lineage>
        <taxon>Bacteria</taxon>
        <taxon>Pseudomonadati</taxon>
        <taxon>Pseudomonadota</taxon>
        <taxon>Alphaproteobacteria</taxon>
        <taxon>Sphingomonadales</taxon>
        <taxon>Sphingomonadaceae</taxon>
        <taxon>Sphingomonas</taxon>
    </lineage>
</organism>
<dbReference type="InterPro" id="IPR014710">
    <property type="entry name" value="RmlC-like_jellyroll"/>
</dbReference>